<dbReference type="PANTHER" id="PTHR38474">
    <property type="entry name" value="SLR0299 PROTEIN"/>
    <property type="match status" value="1"/>
</dbReference>
<gene>
    <name evidence="9" type="primary">catA</name>
    <name evidence="9" type="ORF">QQF32_04365</name>
</gene>
<keyword evidence="4 7" id="KW-0046">Antibiotic resistance</keyword>
<dbReference type="RefSeq" id="WP_285148983.1">
    <property type="nucleotide sequence ID" value="NZ_JASSOM010000009.1"/>
</dbReference>
<evidence type="ECO:0000256" key="8">
    <source>
        <dbReference type="RuleBase" id="RU004156"/>
    </source>
</evidence>
<dbReference type="Pfam" id="PF00302">
    <property type="entry name" value="CAT"/>
    <property type="match status" value="1"/>
</dbReference>
<comment type="similarity">
    <text evidence="2 8">Belongs to the chloramphenicol acetyltransferase family.</text>
</comment>
<accession>A0AAP4FS11</accession>
<dbReference type="PIRSF" id="PIRSF000440">
    <property type="entry name" value="CAT"/>
    <property type="match status" value="1"/>
</dbReference>
<evidence type="ECO:0000256" key="6">
    <source>
        <dbReference type="PIRSR" id="PIRSR000440-1"/>
    </source>
</evidence>
<organism evidence="9 10">
    <name type="scientific">Lelliottia wanjuensis</name>
    <dbReference type="NCBI Taxonomy" id="3050585"/>
    <lineage>
        <taxon>Bacteria</taxon>
        <taxon>Pseudomonadati</taxon>
        <taxon>Pseudomonadota</taxon>
        <taxon>Gammaproteobacteria</taxon>
        <taxon>Enterobacterales</taxon>
        <taxon>Enterobacteriaceae</taxon>
        <taxon>Lelliottia</taxon>
    </lineage>
</organism>
<sequence>MKKTTPEYTPVDLSRWARKEHFEVFQSFAQSTINQTVMIDITALLKYTKEKGWKFYPTIIFLISKVVNNHTEFRMTMKNNELVIWNEVHPSYTIFHHETETFSSLWSHYDGNIHHFQNVYAEDTARYGNNLAYWPKEESRENVFFVSGIPWVSFTSFNINVANMQNFFAPMFTLGKYYTQDGKVLLPLAVQVHHSVCDGFHLARLFNELQAMSDDIQHLSEPDSPQI</sequence>
<dbReference type="EC" id="2.3.1.28" evidence="7"/>
<dbReference type="GO" id="GO:0008811">
    <property type="term" value="F:chloramphenicol O-acetyltransferase activity"/>
    <property type="evidence" value="ECO:0007669"/>
    <property type="project" value="UniProtKB-EC"/>
</dbReference>
<dbReference type="Proteomes" id="UP001223214">
    <property type="component" value="Unassembled WGS sequence"/>
</dbReference>
<evidence type="ECO:0000256" key="3">
    <source>
        <dbReference type="ARBA" id="ARBA00022679"/>
    </source>
</evidence>
<comment type="catalytic activity">
    <reaction evidence="7">
        <text>chloramphenicol + acetyl-CoA = chloramphenicol 3-acetate + CoA</text>
        <dbReference type="Rhea" id="RHEA:18421"/>
        <dbReference type="ChEBI" id="CHEBI:16730"/>
        <dbReference type="ChEBI" id="CHEBI:17698"/>
        <dbReference type="ChEBI" id="CHEBI:57287"/>
        <dbReference type="ChEBI" id="CHEBI:57288"/>
        <dbReference type="EC" id="2.3.1.28"/>
    </reaction>
</comment>
<dbReference type="InterPro" id="IPR018372">
    <property type="entry name" value="Chloramphenicol_AcTrfase_AS"/>
</dbReference>
<evidence type="ECO:0000313" key="9">
    <source>
        <dbReference type="EMBL" id="MDK9362436.1"/>
    </source>
</evidence>
<evidence type="ECO:0000256" key="1">
    <source>
        <dbReference type="ARBA" id="ARBA00002150"/>
    </source>
</evidence>
<keyword evidence="3 7" id="KW-0808">Transferase</keyword>
<name>A0AAP4FS11_9ENTR</name>
<dbReference type="Gene3D" id="3.30.559.10">
    <property type="entry name" value="Chloramphenicol acetyltransferase-like domain"/>
    <property type="match status" value="1"/>
</dbReference>
<dbReference type="SUPFAM" id="SSF52777">
    <property type="entry name" value="CoA-dependent acyltransferases"/>
    <property type="match status" value="1"/>
</dbReference>
<evidence type="ECO:0000256" key="5">
    <source>
        <dbReference type="ARBA" id="ARBA00023315"/>
    </source>
</evidence>
<dbReference type="EMBL" id="JASSOM010000009">
    <property type="protein sequence ID" value="MDK9362436.1"/>
    <property type="molecule type" value="Genomic_DNA"/>
</dbReference>
<keyword evidence="5 7" id="KW-0012">Acyltransferase</keyword>
<keyword evidence="10" id="KW-1185">Reference proteome</keyword>
<dbReference type="AlphaFoldDB" id="A0AAP4FS11"/>
<protein>
    <recommendedName>
        <fullName evidence="7">Chloramphenicol acetyltransferase</fullName>
        <ecNumber evidence="7">2.3.1.28</ecNumber>
    </recommendedName>
</protein>
<evidence type="ECO:0000256" key="7">
    <source>
        <dbReference type="RuleBase" id="RU000503"/>
    </source>
</evidence>
<dbReference type="NCBIfam" id="NF000491">
    <property type="entry name" value="chloram_CatA"/>
    <property type="match status" value="1"/>
</dbReference>
<comment type="function">
    <text evidence="1 7">This enzyme is an effector of chloramphenicol resistance in bacteria.</text>
</comment>
<dbReference type="InterPro" id="IPR001707">
    <property type="entry name" value="Cmp_AcTrfase"/>
</dbReference>
<dbReference type="InterPro" id="IPR023213">
    <property type="entry name" value="CAT-like_dom_sf"/>
</dbReference>
<proteinExistence type="inferred from homology"/>
<dbReference type="PROSITE" id="PS00100">
    <property type="entry name" value="CAT"/>
    <property type="match status" value="1"/>
</dbReference>
<evidence type="ECO:0000313" key="10">
    <source>
        <dbReference type="Proteomes" id="UP001223214"/>
    </source>
</evidence>
<evidence type="ECO:0000256" key="4">
    <source>
        <dbReference type="ARBA" id="ARBA00023251"/>
    </source>
</evidence>
<dbReference type="SMART" id="SM01059">
    <property type="entry name" value="CAT"/>
    <property type="match status" value="1"/>
</dbReference>
<dbReference type="PANTHER" id="PTHR38474:SF2">
    <property type="entry name" value="CHLORAMPHENICOL ACETYLTRANSFERASE"/>
    <property type="match status" value="1"/>
</dbReference>
<reference evidence="9 10" key="1">
    <citation type="submission" date="2023-06" db="EMBL/GenBank/DDBJ databases">
        <title>Identification and characterization of antibiotic-resistant Gram-negative bacteria.</title>
        <authorList>
            <person name="Cho G.-S."/>
            <person name="Lee J."/>
            <person name="Tai E."/>
            <person name="Jeong S."/>
            <person name="Kim I."/>
            <person name="Kim B.-E."/>
            <person name="Jeong M.-I."/>
            <person name="Oh K.-K."/>
            <person name="Franz C.M.A.P."/>
        </authorList>
    </citation>
    <scope>NUCLEOTIDE SEQUENCE [LARGE SCALE GENOMIC DNA]</scope>
    <source>
        <strain evidence="9 10">V106_12</strain>
    </source>
</reference>
<evidence type="ECO:0000256" key="2">
    <source>
        <dbReference type="ARBA" id="ARBA00010571"/>
    </source>
</evidence>
<comment type="caution">
    <text evidence="9">The sequence shown here is derived from an EMBL/GenBank/DDBJ whole genome shotgun (WGS) entry which is preliminary data.</text>
</comment>
<dbReference type="GO" id="GO:0046677">
    <property type="term" value="P:response to antibiotic"/>
    <property type="evidence" value="ECO:0007669"/>
    <property type="project" value="UniProtKB-KW"/>
</dbReference>
<feature type="active site" description="Proton acceptor" evidence="6">
    <location>
        <position position="194"/>
    </location>
</feature>